<dbReference type="InterPro" id="IPR018062">
    <property type="entry name" value="HTH_AraC-typ_CS"/>
</dbReference>
<proteinExistence type="predicted"/>
<dbReference type="SUPFAM" id="SSF46689">
    <property type="entry name" value="Homeodomain-like"/>
    <property type="match status" value="2"/>
</dbReference>
<keyword evidence="7" id="KW-1185">Reference proteome</keyword>
<keyword evidence="1" id="KW-0805">Transcription regulation</keyword>
<dbReference type="InterPro" id="IPR018060">
    <property type="entry name" value="HTH_AraC"/>
</dbReference>
<evidence type="ECO:0000256" key="1">
    <source>
        <dbReference type="ARBA" id="ARBA00023015"/>
    </source>
</evidence>
<gene>
    <name evidence="6" type="ORF">SAMN04488138_1182</name>
</gene>
<dbReference type="Pfam" id="PF12833">
    <property type="entry name" value="HTH_18"/>
    <property type="match status" value="1"/>
</dbReference>
<evidence type="ECO:0000313" key="7">
    <source>
        <dbReference type="Proteomes" id="UP000183299"/>
    </source>
</evidence>
<dbReference type="Proteomes" id="UP000183299">
    <property type="component" value="Unassembled WGS sequence"/>
</dbReference>
<keyword evidence="3" id="KW-0804">Transcription</keyword>
<name>A0A1I3VV00_9RHOB</name>
<dbReference type="GeneID" id="98666583"/>
<organism evidence="6 7">
    <name type="scientific">Celeribacter halophilus</name>
    <dbReference type="NCBI Taxonomy" id="576117"/>
    <lineage>
        <taxon>Bacteria</taxon>
        <taxon>Pseudomonadati</taxon>
        <taxon>Pseudomonadota</taxon>
        <taxon>Alphaproteobacteria</taxon>
        <taxon>Rhodobacterales</taxon>
        <taxon>Roseobacteraceae</taxon>
        <taxon>Celeribacter</taxon>
    </lineage>
</organism>
<evidence type="ECO:0000256" key="2">
    <source>
        <dbReference type="ARBA" id="ARBA00023125"/>
    </source>
</evidence>
<dbReference type="GO" id="GO:0043565">
    <property type="term" value="F:sequence-specific DNA binding"/>
    <property type="evidence" value="ECO:0007669"/>
    <property type="project" value="InterPro"/>
</dbReference>
<dbReference type="RefSeq" id="WP_066601530.1">
    <property type="nucleotide sequence ID" value="NZ_FORY01000018.1"/>
</dbReference>
<evidence type="ECO:0000256" key="4">
    <source>
        <dbReference type="SAM" id="MobiDB-lite"/>
    </source>
</evidence>
<dbReference type="InterPro" id="IPR050204">
    <property type="entry name" value="AraC_XylS_family_regulators"/>
</dbReference>
<sequence length="334" mass="37730">MKGTPFLDTETPQVRQAQEKPIKSWEDVHEWGRERVASIQITALERSVEPIGMLHALQVGRIGVTRTMYGTSARIDVEGYSAAPVIATTNIQGHARPQLDGQEARINGKDMSFVFDLSEGDHHSQLSEDNIQNQLAFDPKLLDEVSYSWFGNIPARKTWQFRTSFGGRGTRWHACLHYVMRLISETSHPLSSRNIRHVEETLSVNLLESWAAQAGLDLSAEEHVIVPRVIRMAEDYMVEHAADAPTLTEIAQALDISVRNLTMNFKKFRGCTPGQFLREQRLQVARSELLSSDQEQTVSQIAASLGYIHMGEFAKAYRKRFGEKPSETLKRTIL</sequence>
<dbReference type="PANTHER" id="PTHR46796">
    <property type="entry name" value="HTH-TYPE TRANSCRIPTIONAL ACTIVATOR RHAS-RELATED"/>
    <property type="match status" value="1"/>
</dbReference>
<accession>A0A1I3VV00</accession>
<dbReference type="PROSITE" id="PS00041">
    <property type="entry name" value="HTH_ARAC_FAMILY_1"/>
    <property type="match status" value="1"/>
</dbReference>
<dbReference type="EMBL" id="FORY01000018">
    <property type="protein sequence ID" value="SFJ99022.1"/>
    <property type="molecule type" value="Genomic_DNA"/>
</dbReference>
<evidence type="ECO:0000313" key="6">
    <source>
        <dbReference type="EMBL" id="SFJ99022.1"/>
    </source>
</evidence>
<evidence type="ECO:0000259" key="5">
    <source>
        <dbReference type="PROSITE" id="PS01124"/>
    </source>
</evidence>
<dbReference type="STRING" id="576117.SAMN04488138_1182"/>
<evidence type="ECO:0000256" key="3">
    <source>
        <dbReference type="ARBA" id="ARBA00023163"/>
    </source>
</evidence>
<feature type="domain" description="HTH araC/xylS-type" evidence="5">
    <location>
        <begin position="231"/>
        <end position="331"/>
    </location>
</feature>
<dbReference type="PROSITE" id="PS01124">
    <property type="entry name" value="HTH_ARAC_FAMILY_2"/>
    <property type="match status" value="1"/>
</dbReference>
<protein>
    <submittedName>
        <fullName evidence="6">AraC-type DNA-binding protein</fullName>
    </submittedName>
</protein>
<keyword evidence="2 6" id="KW-0238">DNA-binding</keyword>
<dbReference type="GO" id="GO:0003700">
    <property type="term" value="F:DNA-binding transcription factor activity"/>
    <property type="evidence" value="ECO:0007669"/>
    <property type="project" value="InterPro"/>
</dbReference>
<dbReference type="InterPro" id="IPR009057">
    <property type="entry name" value="Homeodomain-like_sf"/>
</dbReference>
<dbReference type="SMART" id="SM00342">
    <property type="entry name" value="HTH_ARAC"/>
    <property type="match status" value="1"/>
</dbReference>
<feature type="region of interest" description="Disordered" evidence="4">
    <location>
        <begin position="1"/>
        <end position="21"/>
    </location>
</feature>
<dbReference type="Gene3D" id="1.10.10.60">
    <property type="entry name" value="Homeodomain-like"/>
    <property type="match status" value="1"/>
</dbReference>
<dbReference type="AlphaFoldDB" id="A0A1I3VV00"/>
<dbReference type="OrthoDB" id="9802263at2"/>
<reference evidence="6 7" key="1">
    <citation type="submission" date="2016-10" db="EMBL/GenBank/DDBJ databases">
        <authorList>
            <person name="de Groot N.N."/>
        </authorList>
    </citation>
    <scope>NUCLEOTIDE SEQUENCE [LARGE SCALE GENOMIC DNA]</scope>
    <source>
        <strain evidence="6 7">CGMCC 1.8891</strain>
    </source>
</reference>